<gene>
    <name evidence="2" type="ORF">A6X21_20615</name>
</gene>
<comment type="caution">
    <text evidence="2">The sequence shown here is derived from an EMBL/GenBank/DDBJ whole genome shotgun (WGS) entry which is preliminary data.</text>
</comment>
<accession>A0A1C3EHM3</accession>
<sequence>MQTRHWFNKLRGFKYLLGGLMLASGSVTMGQDGPMNPDLSGYYPSAGYQPTPGGYAPEGYGPGMAPPSFQPGMNPWPAVSPFEGPPFQQIQQENGFWFDNSKWGPSQMSFTVEGLYGVYKKPNNRLMGSEGILPIYRPTTTAGTGTGTGTGTNATTSNITPFTYTGVLNDATSGGIRLTLEGEQADESGWTLSGFFLDEGATGEQRIATPTPTSVTTTPSYTIPITQRLQIVGALPLFDGDTNLDNANNTGVQKYDLLFEINHTSQFYGANVGGMANPWKEGDGFRIRPTYGIRYFGLRETFGFHGVDSGLNYTVGTTDLAVVTTTGRPRPAAIIAPDNPTDVLLLDSTLRSVVQSQFAGPEVGFRIDLGKDKFKIISNTKFGLLANHSKRSIEYKNIFNQTGSGNVPPATGVDQVFNDSDTTTIVSPMLEQSVLLRAPLLSYVPLIKRMAFFEQAQFQFGYTFTMLGEVYRPEENIVWRGAPLQTTIGDSRSTFWTQAWSFGVEWNY</sequence>
<evidence type="ECO:0000256" key="1">
    <source>
        <dbReference type="SAM" id="SignalP"/>
    </source>
</evidence>
<evidence type="ECO:0000313" key="3">
    <source>
        <dbReference type="Proteomes" id="UP000094828"/>
    </source>
</evidence>
<dbReference type="Proteomes" id="UP000094828">
    <property type="component" value="Unassembled WGS sequence"/>
</dbReference>
<dbReference type="AlphaFoldDB" id="A0A1C3EHM3"/>
<name>A0A1C3EHM3_9PLAN</name>
<dbReference type="EMBL" id="LYDR01000063">
    <property type="protein sequence ID" value="ODA32745.1"/>
    <property type="molecule type" value="Genomic_DNA"/>
</dbReference>
<feature type="chain" id="PRO_5008673107" description="BBP7 family outer membrane beta-barrel protein" evidence="1">
    <location>
        <begin position="30"/>
        <end position="508"/>
    </location>
</feature>
<organism evidence="2 3">
    <name type="scientific">Planctopirus hydrillae</name>
    <dbReference type="NCBI Taxonomy" id="1841610"/>
    <lineage>
        <taxon>Bacteria</taxon>
        <taxon>Pseudomonadati</taxon>
        <taxon>Planctomycetota</taxon>
        <taxon>Planctomycetia</taxon>
        <taxon>Planctomycetales</taxon>
        <taxon>Planctomycetaceae</taxon>
        <taxon>Planctopirus</taxon>
    </lineage>
</organism>
<feature type="signal peptide" evidence="1">
    <location>
        <begin position="1"/>
        <end position="29"/>
    </location>
</feature>
<keyword evidence="1" id="KW-0732">Signal</keyword>
<evidence type="ECO:0008006" key="4">
    <source>
        <dbReference type="Google" id="ProtNLM"/>
    </source>
</evidence>
<protein>
    <recommendedName>
        <fullName evidence="4">BBP7 family outer membrane beta-barrel protein</fullName>
    </recommendedName>
</protein>
<dbReference type="OrthoDB" id="208273at2"/>
<dbReference type="RefSeq" id="WP_068847256.1">
    <property type="nucleotide sequence ID" value="NZ_LYDR01000063.1"/>
</dbReference>
<reference evidence="2 3" key="1">
    <citation type="submission" date="2016-05" db="EMBL/GenBank/DDBJ databases">
        <title>Genomic and physiological characterization of Planctopirus sp. isolated from fresh water lake.</title>
        <authorList>
            <person name="Subhash Y."/>
            <person name="Ramana C."/>
        </authorList>
    </citation>
    <scope>NUCLEOTIDE SEQUENCE [LARGE SCALE GENOMIC DNA]</scope>
    <source>
        <strain evidence="2 3">JC280</strain>
    </source>
</reference>
<keyword evidence="3" id="KW-1185">Reference proteome</keyword>
<evidence type="ECO:0000313" key="2">
    <source>
        <dbReference type="EMBL" id="ODA32745.1"/>
    </source>
</evidence>
<proteinExistence type="predicted"/>